<dbReference type="KEGG" id="pvw:HU752_000130"/>
<keyword evidence="1" id="KW-0732">Signal</keyword>
<keyword evidence="3" id="KW-1185">Reference proteome</keyword>
<protein>
    <submittedName>
        <fullName evidence="2">Uncharacterized protein</fullName>
    </submittedName>
</protein>
<organism evidence="2 3">
    <name type="scientific">Pseudomonas vanderleydeniana</name>
    <dbReference type="NCBI Taxonomy" id="2745495"/>
    <lineage>
        <taxon>Bacteria</taxon>
        <taxon>Pseudomonadati</taxon>
        <taxon>Pseudomonadota</taxon>
        <taxon>Gammaproteobacteria</taxon>
        <taxon>Pseudomonadales</taxon>
        <taxon>Pseudomonadaceae</taxon>
        <taxon>Pseudomonas</taxon>
    </lineage>
</organism>
<dbReference type="Proteomes" id="UP000634530">
    <property type="component" value="Chromosome"/>
</dbReference>
<gene>
    <name evidence="2" type="ORF">HU752_000130</name>
</gene>
<evidence type="ECO:0000256" key="1">
    <source>
        <dbReference type="SAM" id="SignalP"/>
    </source>
</evidence>
<reference evidence="2 3" key="2">
    <citation type="journal article" date="2021" name="Microorganisms">
        <title>The Ever-Expanding Pseudomonas Genus: Description of 43 New Species and Partition of the Pseudomonas putida Group.</title>
        <authorList>
            <person name="Girard L."/>
            <person name="Lood C."/>
            <person name="Hofte M."/>
            <person name="Vandamme P."/>
            <person name="Rokni-Zadeh H."/>
            <person name="van Noort V."/>
            <person name="Lavigne R."/>
            <person name="De Mot R."/>
        </authorList>
    </citation>
    <scope>NUCLEOTIDE SEQUENCE [LARGE SCALE GENOMIC DNA]</scope>
    <source>
        <strain evidence="2 3">RW8P3</strain>
    </source>
</reference>
<feature type="signal peptide" evidence="1">
    <location>
        <begin position="1"/>
        <end position="24"/>
    </location>
</feature>
<dbReference type="EMBL" id="CP077093">
    <property type="protein sequence ID" value="QXI28410.1"/>
    <property type="molecule type" value="Genomic_DNA"/>
</dbReference>
<evidence type="ECO:0000313" key="2">
    <source>
        <dbReference type="EMBL" id="QXI28410.1"/>
    </source>
</evidence>
<name>A0A9E6TSP7_9PSED</name>
<accession>A0A9E6TSP7</accession>
<reference evidence="2 3" key="1">
    <citation type="journal article" date="2020" name="Microorganisms">
        <title>Reliable Identification of Environmental Pseudomonas Isolates Using the rpoD Gene.</title>
        <authorList>
            <consortium name="The Broad Institute Genome Sequencing Platform"/>
            <person name="Girard L."/>
            <person name="Lood C."/>
            <person name="Rokni-Zadeh H."/>
            <person name="van Noort V."/>
            <person name="Lavigne R."/>
            <person name="De Mot R."/>
        </authorList>
    </citation>
    <scope>NUCLEOTIDE SEQUENCE [LARGE SCALE GENOMIC DNA]</scope>
    <source>
        <strain evidence="2 3">RW8P3</strain>
    </source>
</reference>
<sequence length="464" mass="51115">MVIARMLLLLLLVFLAAASVAVSAAPQAAVEITREAHVQRLIRATRTAWPALAGFSPTTRVFADIQLVVSDGRRAWAMGARGGEEVAMAKVRELGVSYEYQRYRRIVWQGLPAIFIGLGAALPAQERQRLQDPRALPELLGLATHEAFHFHVEAGWLRLPGAERSIIYPARAEPRVYRNQLIRQLLAAALGQPEALARASHWYRRWLDEHADEAGRLRQVDRSEGTARYVESVANLLGQGVRPGSGEWSRLRLEALIRQGQEHDLVADLAADVESYVLGDLAGYLLERQGTDWLPRVALGETPLAILLDSVAPVAAPLDRAVERRIRRAVAVANRKVAPVLESFLQRFNDPESGRLLVPSRALPGSFEVGNSYRLAAQPETIEVDVHAGFVLADGRIDLQAATVATQLKSICGGEDLYWILPLAPGELQATPEGRLRIERADLKLDIAYPQRAVDEPRSWCAAA</sequence>
<evidence type="ECO:0000313" key="3">
    <source>
        <dbReference type="Proteomes" id="UP000634530"/>
    </source>
</evidence>
<dbReference type="AlphaFoldDB" id="A0A9E6TSP7"/>
<proteinExistence type="predicted"/>
<feature type="chain" id="PRO_5039042432" evidence="1">
    <location>
        <begin position="25"/>
        <end position="464"/>
    </location>
</feature>